<gene>
    <name evidence="4" type="ORF">KIN20_002460</name>
</gene>
<evidence type="ECO:0000256" key="2">
    <source>
        <dbReference type="SAM" id="MobiDB-lite"/>
    </source>
</evidence>
<dbReference type="PANTHER" id="PTHR22907:SF26">
    <property type="entry name" value="ZP DOMAIN-CONTAINING PROTEIN"/>
    <property type="match status" value="1"/>
</dbReference>
<dbReference type="AlphaFoldDB" id="A0AAD5QFB8"/>
<accession>A0AAD5QFB8</accession>
<reference evidence="4" key="1">
    <citation type="submission" date="2021-06" db="EMBL/GenBank/DDBJ databases">
        <title>Parelaphostrongylus tenuis whole genome reference sequence.</title>
        <authorList>
            <person name="Garwood T.J."/>
            <person name="Larsen P.A."/>
            <person name="Fountain-Jones N.M."/>
            <person name="Garbe J.R."/>
            <person name="Macchietto M.G."/>
            <person name="Kania S.A."/>
            <person name="Gerhold R.W."/>
            <person name="Richards J.E."/>
            <person name="Wolf T.M."/>
        </authorList>
    </citation>
    <scope>NUCLEOTIDE SEQUENCE</scope>
    <source>
        <strain evidence="4">MNPRO001-30</strain>
        <tissue evidence="4">Meninges</tissue>
    </source>
</reference>
<keyword evidence="5" id="KW-1185">Reference proteome</keyword>
<dbReference type="PANTHER" id="PTHR22907">
    <property type="entry name" value="GH04558P"/>
    <property type="match status" value="1"/>
</dbReference>
<name>A0AAD5QFB8_PARTN</name>
<protein>
    <recommendedName>
        <fullName evidence="3">ZP domain-containing protein</fullName>
    </recommendedName>
</protein>
<evidence type="ECO:0000259" key="3">
    <source>
        <dbReference type="PROSITE" id="PS51034"/>
    </source>
</evidence>
<dbReference type="PROSITE" id="PS51034">
    <property type="entry name" value="ZP_2"/>
    <property type="match status" value="1"/>
</dbReference>
<evidence type="ECO:0000313" key="4">
    <source>
        <dbReference type="EMBL" id="KAJ1347409.1"/>
    </source>
</evidence>
<feature type="domain" description="ZP" evidence="3">
    <location>
        <begin position="1"/>
        <end position="81"/>
    </location>
</feature>
<comment type="caution">
    <text evidence="4">The sequence shown here is derived from an EMBL/GenBank/DDBJ whole genome shotgun (WGS) entry which is preliminary data.</text>
</comment>
<organism evidence="4 5">
    <name type="scientific">Parelaphostrongylus tenuis</name>
    <name type="common">Meningeal worm</name>
    <dbReference type="NCBI Taxonomy" id="148309"/>
    <lineage>
        <taxon>Eukaryota</taxon>
        <taxon>Metazoa</taxon>
        <taxon>Ecdysozoa</taxon>
        <taxon>Nematoda</taxon>
        <taxon>Chromadorea</taxon>
        <taxon>Rhabditida</taxon>
        <taxon>Rhabditina</taxon>
        <taxon>Rhabditomorpha</taxon>
        <taxon>Strongyloidea</taxon>
        <taxon>Metastrongylidae</taxon>
        <taxon>Parelaphostrongylus</taxon>
    </lineage>
</organism>
<keyword evidence="1" id="KW-0732">Signal</keyword>
<sequence>MLIHSCLVDDGQGNQFELIDDRGCSKDSYLLPQIIYDPHSLSAFTDAHVFKYADKVQIYFTCTVQLCYKHDGGCDGVTPPVCDNDPKHLSDIDASHELVINPPQELEGPHKSSIPSKEIHGFEAGDSFQDDAPFIGPPPDGKEFFGPIDIVNEMRRYPYKDSPLNETEANEVAFLRWNTTTDALFYGHKLAHIIRSCVHPAGRTRDALQRQPMDGSRYRADFSGYSTLGEDHRPVGPISSRKA</sequence>
<dbReference type="EMBL" id="JAHQIW010000310">
    <property type="protein sequence ID" value="KAJ1347409.1"/>
    <property type="molecule type" value="Genomic_DNA"/>
</dbReference>
<dbReference type="InterPro" id="IPR001507">
    <property type="entry name" value="ZP_dom"/>
</dbReference>
<proteinExistence type="predicted"/>
<dbReference type="Pfam" id="PF25301">
    <property type="entry name" value="CUT_C"/>
    <property type="match status" value="1"/>
</dbReference>
<dbReference type="InterPro" id="IPR051962">
    <property type="entry name" value="Cuticlin"/>
</dbReference>
<dbReference type="Proteomes" id="UP001196413">
    <property type="component" value="Unassembled WGS sequence"/>
</dbReference>
<dbReference type="InterPro" id="IPR057475">
    <property type="entry name" value="CUT_C"/>
</dbReference>
<evidence type="ECO:0000313" key="5">
    <source>
        <dbReference type="Proteomes" id="UP001196413"/>
    </source>
</evidence>
<feature type="region of interest" description="Disordered" evidence="2">
    <location>
        <begin position="208"/>
        <end position="243"/>
    </location>
</feature>
<evidence type="ECO:0000256" key="1">
    <source>
        <dbReference type="ARBA" id="ARBA00022729"/>
    </source>
</evidence>